<dbReference type="STRING" id="157652.A0A371HH28"/>
<feature type="non-terminal residue" evidence="1">
    <location>
        <position position="1"/>
    </location>
</feature>
<dbReference type="InterPro" id="IPR036397">
    <property type="entry name" value="RNaseH_sf"/>
</dbReference>
<comment type="caution">
    <text evidence="1">The sequence shown here is derived from an EMBL/GenBank/DDBJ whole genome shotgun (WGS) entry which is preliminary data.</text>
</comment>
<organism evidence="1 2">
    <name type="scientific">Mucuna pruriens</name>
    <name type="common">Velvet bean</name>
    <name type="synonym">Dolichos pruriens</name>
    <dbReference type="NCBI Taxonomy" id="157652"/>
    <lineage>
        <taxon>Eukaryota</taxon>
        <taxon>Viridiplantae</taxon>
        <taxon>Streptophyta</taxon>
        <taxon>Embryophyta</taxon>
        <taxon>Tracheophyta</taxon>
        <taxon>Spermatophyta</taxon>
        <taxon>Magnoliopsida</taxon>
        <taxon>eudicotyledons</taxon>
        <taxon>Gunneridae</taxon>
        <taxon>Pentapetalae</taxon>
        <taxon>rosids</taxon>
        <taxon>fabids</taxon>
        <taxon>Fabales</taxon>
        <taxon>Fabaceae</taxon>
        <taxon>Papilionoideae</taxon>
        <taxon>50 kb inversion clade</taxon>
        <taxon>NPAAA clade</taxon>
        <taxon>indigoferoid/millettioid clade</taxon>
        <taxon>Phaseoleae</taxon>
        <taxon>Mucuna</taxon>
    </lineage>
</organism>
<dbReference type="PANTHER" id="PTHR42648">
    <property type="entry name" value="TRANSPOSASE, PUTATIVE-RELATED"/>
    <property type="match status" value="1"/>
</dbReference>
<dbReference type="Proteomes" id="UP000257109">
    <property type="component" value="Unassembled WGS sequence"/>
</dbReference>
<dbReference type="AlphaFoldDB" id="A0A371HH28"/>
<dbReference type="GO" id="GO:0003676">
    <property type="term" value="F:nucleic acid binding"/>
    <property type="evidence" value="ECO:0007669"/>
    <property type="project" value="InterPro"/>
</dbReference>
<dbReference type="SUPFAM" id="SSF53098">
    <property type="entry name" value="Ribonuclease H-like"/>
    <property type="match status" value="1"/>
</dbReference>
<dbReference type="OrthoDB" id="1935865at2759"/>
<dbReference type="EMBL" id="QJKJ01002602">
    <property type="protein sequence ID" value="RDY02096.1"/>
    <property type="molecule type" value="Genomic_DNA"/>
</dbReference>
<proteinExistence type="predicted"/>
<dbReference type="PANTHER" id="PTHR42648:SF28">
    <property type="entry name" value="TRANSPOSON-ENCODED PROTEIN WITH RIBONUCLEASE H-LIKE AND RETROVIRUS ZINC FINGER-LIKE DOMAINS"/>
    <property type="match status" value="1"/>
</dbReference>
<evidence type="ECO:0000313" key="2">
    <source>
        <dbReference type="Proteomes" id="UP000257109"/>
    </source>
</evidence>
<dbReference type="InterPro" id="IPR039537">
    <property type="entry name" value="Retrotran_Ty1/copia-like"/>
</dbReference>
<reference evidence="1" key="1">
    <citation type="submission" date="2018-05" db="EMBL/GenBank/DDBJ databases">
        <title>Draft genome of Mucuna pruriens seed.</title>
        <authorList>
            <person name="Nnadi N.E."/>
            <person name="Vos R."/>
            <person name="Hasami M.H."/>
            <person name="Devisetty U.K."/>
            <person name="Aguiy J.C."/>
        </authorList>
    </citation>
    <scope>NUCLEOTIDE SEQUENCE [LARGE SCALE GENOMIC DNA]</scope>
    <source>
        <strain evidence="1">JCA_2017</strain>
    </source>
</reference>
<dbReference type="InterPro" id="IPR012337">
    <property type="entry name" value="RNaseH-like_sf"/>
</dbReference>
<keyword evidence="2" id="KW-1185">Reference proteome</keyword>
<sequence length="235" mass="27183">MNNAELENKKDMLQGLKNAELKKCSHCMTSKQTRVSFKNHPPLRKSELLELVHSDVCGPLKVKNLLVYALKIKDKVLEKFKQFQTLVERQSDKNVKYIHSNNGDEYCGPLDGIRHEKTLPKTPQSNDLVERMNKTLIKRVRYMLSETLYTTVHVINLNSINALNTEVPDKICFGKDVKCDCESSVGEYGYKLYDPIKNVRSRYVQFMEYQTIEDINKVKKTTHDKNNSLSKIDPV</sequence>
<protein>
    <recommendedName>
        <fullName evidence="3">Integrase catalytic domain-containing protein</fullName>
    </recommendedName>
</protein>
<evidence type="ECO:0000313" key="1">
    <source>
        <dbReference type="EMBL" id="RDY02096.1"/>
    </source>
</evidence>
<dbReference type="Gene3D" id="3.30.420.10">
    <property type="entry name" value="Ribonuclease H-like superfamily/Ribonuclease H"/>
    <property type="match status" value="1"/>
</dbReference>
<accession>A0A371HH28</accession>
<gene>
    <name evidence="1" type="ORF">CR513_14491</name>
</gene>
<name>A0A371HH28_MUCPR</name>
<evidence type="ECO:0008006" key="3">
    <source>
        <dbReference type="Google" id="ProtNLM"/>
    </source>
</evidence>